<feature type="transmembrane region" description="Helical" evidence="1">
    <location>
        <begin position="159"/>
        <end position="177"/>
    </location>
</feature>
<reference evidence="2" key="1">
    <citation type="submission" date="2021-02" db="EMBL/GenBank/DDBJ databases">
        <authorList>
            <person name="Dougan E. K."/>
            <person name="Rhodes N."/>
            <person name="Thang M."/>
            <person name="Chan C."/>
        </authorList>
    </citation>
    <scope>NUCLEOTIDE SEQUENCE</scope>
</reference>
<evidence type="ECO:0000256" key="1">
    <source>
        <dbReference type="SAM" id="Phobius"/>
    </source>
</evidence>
<dbReference type="EMBL" id="CAJNNV010005847">
    <property type="protein sequence ID" value="CAE8592716.1"/>
    <property type="molecule type" value="Genomic_DNA"/>
</dbReference>
<organism evidence="2 3">
    <name type="scientific">Polarella glacialis</name>
    <name type="common">Dinoflagellate</name>
    <dbReference type="NCBI Taxonomy" id="89957"/>
    <lineage>
        <taxon>Eukaryota</taxon>
        <taxon>Sar</taxon>
        <taxon>Alveolata</taxon>
        <taxon>Dinophyceae</taxon>
        <taxon>Suessiales</taxon>
        <taxon>Suessiaceae</taxon>
        <taxon>Polarella</taxon>
    </lineage>
</organism>
<keyword evidence="1" id="KW-0472">Membrane</keyword>
<proteinExistence type="predicted"/>
<gene>
    <name evidence="2" type="ORF">PGLA1383_LOCUS11349</name>
</gene>
<keyword evidence="3" id="KW-1185">Reference proteome</keyword>
<evidence type="ECO:0000313" key="3">
    <source>
        <dbReference type="Proteomes" id="UP000654075"/>
    </source>
</evidence>
<sequence>DLAATIAVQRNVGEGWQSHGQFQVRSPPVFEEQIGNTLESRREILMFRTIGPNLAPALGLPLAFVLCALLCLPHLTTYFQAPATAAAAAPAAAAAATTTAATKAAADVDAAKVEAAKVAEASPAVRSGTRKSRLMANLVSAVELSLIVLYLITHAFMSIAGLILAVITLFLPLLFLFPSLCRLGGGLPSSENQTVPAPAVVPGVVVAPAVVPAKSPGVVVAKATELAAKETVASPREKKRIELQERGEKLSKYHQDQLRWCNPNSAFESTEEGGVQQHWNDSLELVLCSLATAVAKVPLFMLSWLYYAASMVYFQSFVVFPTGVQMLFLSTGEGATPSQDKEAPKSASSLVGRACRLLYMAVLGVFLSTFRRPHKYICQMQMIHTYPPVLAYCAAAHHLGQDVQPTNLVGASDGQLRGVAHFLQPSALGPDACGLGAAACPAA</sequence>
<evidence type="ECO:0000313" key="2">
    <source>
        <dbReference type="EMBL" id="CAE8592716.1"/>
    </source>
</evidence>
<accession>A0A813E418</accession>
<keyword evidence="1" id="KW-0812">Transmembrane</keyword>
<dbReference type="Proteomes" id="UP000654075">
    <property type="component" value="Unassembled WGS sequence"/>
</dbReference>
<comment type="caution">
    <text evidence="2">The sequence shown here is derived from an EMBL/GenBank/DDBJ whole genome shotgun (WGS) entry which is preliminary data.</text>
</comment>
<protein>
    <submittedName>
        <fullName evidence="2">Uncharacterized protein</fullName>
    </submittedName>
</protein>
<feature type="non-terminal residue" evidence="2">
    <location>
        <position position="1"/>
    </location>
</feature>
<feature type="transmembrane region" description="Helical" evidence="1">
    <location>
        <begin position="54"/>
        <end position="72"/>
    </location>
</feature>
<dbReference type="AlphaFoldDB" id="A0A813E418"/>
<keyword evidence="1" id="KW-1133">Transmembrane helix</keyword>
<name>A0A813E418_POLGL</name>